<reference evidence="1" key="1">
    <citation type="journal article" date="2019" name="bioRxiv">
        <title>The Genome of the Zebra Mussel, Dreissena polymorpha: A Resource for Invasive Species Research.</title>
        <authorList>
            <person name="McCartney M.A."/>
            <person name="Auch B."/>
            <person name="Kono T."/>
            <person name="Mallez S."/>
            <person name="Zhang Y."/>
            <person name="Obille A."/>
            <person name="Becker A."/>
            <person name="Abrahante J.E."/>
            <person name="Garbe J."/>
            <person name="Badalamenti J.P."/>
            <person name="Herman A."/>
            <person name="Mangelson H."/>
            <person name="Liachko I."/>
            <person name="Sullivan S."/>
            <person name="Sone E.D."/>
            <person name="Koren S."/>
            <person name="Silverstein K.A.T."/>
            <person name="Beckman K.B."/>
            <person name="Gohl D.M."/>
        </authorList>
    </citation>
    <scope>NUCLEOTIDE SEQUENCE</scope>
    <source>
        <strain evidence="1">Duluth1</strain>
        <tissue evidence="1">Whole animal</tissue>
    </source>
</reference>
<comment type="caution">
    <text evidence="1">The sequence shown here is derived from an EMBL/GenBank/DDBJ whole genome shotgun (WGS) entry which is preliminary data.</text>
</comment>
<name>A0A9D4IT78_DREPO</name>
<keyword evidence="2" id="KW-1185">Reference proteome</keyword>
<dbReference type="Proteomes" id="UP000828390">
    <property type="component" value="Unassembled WGS sequence"/>
</dbReference>
<sequence>MALMTWFSIKVDKEANFYIITEKIVIGSQAIMDGEVQRTRESGSQQAGMYIRVRND</sequence>
<dbReference type="AlphaFoldDB" id="A0A9D4IT78"/>
<evidence type="ECO:0000313" key="1">
    <source>
        <dbReference type="EMBL" id="KAH3783228.1"/>
    </source>
</evidence>
<proteinExistence type="predicted"/>
<accession>A0A9D4IT78</accession>
<dbReference type="EMBL" id="JAIWYP010000008">
    <property type="protein sequence ID" value="KAH3783228.1"/>
    <property type="molecule type" value="Genomic_DNA"/>
</dbReference>
<evidence type="ECO:0000313" key="2">
    <source>
        <dbReference type="Proteomes" id="UP000828390"/>
    </source>
</evidence>
<reference evidence="1" key="2">
    <citation type="submission" date="2020-11" db="EMBL/GenBank/DDBJ databases">
        <authorList>
            <person name="McCartney M.A."/>
            <person name="Auch B."/>
            <person name="Kono T."/>
            <person name="Mallez S."/>
            <person name="Becker A."/>
            <person name="Gohl D.M."/>
            <person name="Silverstein K.A.T."/>
            <person name="Koren S."/>
            <person name="Bechman K.B."/>
            <person name="Herman A."/>
            <person name="Abrahante J.E."/>
            <person name="Garbe J."/>
        </authorList>
    </citation>
    <scope>NUCLEOTIDE SEQUENCE</scope>
    <source>
        <strain evidence="1">Duluth1</strain>
        <tissue evidence="1">Whole animal</tissue>
    </source>
</reference>
<protein>
    <submittedName>
        <fullName evidence="1">Uncharacterized protein</fullName>
    </submittedName>
</protein>
<organism evidence="1 2">
    <name type="scientific">Dreissena polymorpha</name>
    <name type="common">Zebra mussel</name>
    <name type="synonym">Mytilus polymorpha</name>
    <dbReference type="NCBI Taxonomy" id="45954"/>
    <lineage>
        <taxon>Eukaryota</taxon>
        <taxon>Metazoa</taxon>
        <taxon>Spiralia</taxon>
        <taxon>Lophotrochozoa</taxon>
        <taxon>Mollusca</taxon>
        <taxon>Bivalvia</taxon>
        <taxon>Autobranchia</taxon>
        <taxon>Heteroconchia</taxon>
        <taxon>Euheterodonta</taxon>
        <taxon>Imparidentia</taxon>
        <taxon>Neoheterodontei</taxon>
        <taxon>Myida</taxon>
        <taxon>Dreissenoidea</taxon>
        <taxon>Dreissenidae</taxon>
        <taxon>Dreissena</taxon>
    </lineage>
</organism>
<gene>
    <name evidence="1" type="ORF">DPMN_161161</name>
</gene>